<organism evidence="1 2">
    <name type="scientific">Trichocoleus desertorum GB2-A4</name>
    <dbReference type="NCBI Taxonomy" id="2933944"/>
    <lineage>
        <taxon>Bacteria</taxon>
        <taxon>Bacillati</taxon>
        <taxon>Cyanobacteriota</taxon>
        <taxon>Cyanophyceae</taxon>
        <taxon>Leptolyngbyales</taxon>
        <taxon>Trichocoleusaceae</taxon>
        <taxon>Trichocoleus</taxon>
    </lineage>
</organism>
<reference evidence="1 2" key="1">
    <citation type="submission" date="2022-04" db="EMBL/GenBank/DDBJ databases">
        <title>Positive selection, recombination, and allopatry shape intraspecific diversity of widespread and dominant cyanobacteria.</title>
        <authorList>
            <person name="Wei J."/>
            <person name="Shu W."/>
            <person name="Hu C."/>
        </authorList>
    </citation>
    <scope>NUCLEOTIDE SEQUENCE [LARGE SCALE GENOMIC DNA]</scope>
    <source>
        <strain evidence="1 2">GB2-A4</strain>
    </source>
</reference>
<accession>A0ABV0JEN6</accession>
<keyword evidence="2" id="KW-1185">Reference proteome</keyword>
<sequence>MTFNQEPKLVKIVYILPEDDESAAGEGLWAYALGDQLYELQNIPVCARHLNVEDIVRCEELPGERPLIKELVRRSGNQTLRVIFSDEAPEDDCVDIIIELRQRGIQYEKPAFKCYMFNIPPDSDYEWARDFLRAKEEEGLLCFDE</sequence>
<dbReference type="InterPro" id="IPR025361">
    <property type="entry name" value="DUF4265"/>
</dbReference>
<dbReference type="RefSeq" id="WP_190441067.1">
    <property type="nucleotide sequence ID" value="NZ_JAMPKM010000016.1"/>
</dbReference>
<evidence type="ECO:0000313" key="2">
    <source>
        <dbReference type="Proteomes" id="UP001464891"/>
    </source>
</evidence>
<dbReference type="Pfam" id="PF14085">
    <property type="entry name" value="DUF4265"/>
    <property type="match status" value="1"/>
</dbReference>
<evidence type="ECO:0000313" key="1">
    <source>
        <dbReference type="EMBL" id="MEP0819773.1"/>
    </source>
</evidence>
<dbReference type="EMBL" id="JAMPKM010000016">
    <property type="protein sequence ID" value="MEP0819773.1"/>
    <property type="molecule type" value="Genomic_DNA"/>
</dbReference>
<proteinExistence type="predicted"/>
<gene>
    <name evidence="1" type="ORF">NC998_21980</name>
</gene>
<protein>
    <submittedName>
        <fullName evidence="1">DUF4265 domain-containing protein</fullName>
    </submittedName>
</protein>
<name>A0ABV0JEN6_9CYAN</name>
<comment type="caution">
    <text evidence="1">The sequence shown here is derived from an EMBL/GenBank/DDBJ whole genome shotgun (WGS) entry which is preliminary data.</text>
</comment>
<dbReference type="Proteomes" id="UP001464891">
    <property type="component" value="Unassembled WGS sequence"/>
</dbReference>